<gene>
    <name evidence="1" type="ordered locus">zobellia_1798</name>
</gene>
<protein>
    <submittedName>
        <fullName evidence="1">Uncharacterized protein</fullName>
    </submittedName>
</protein>
<accession>G0LB79</accession>
<dbReference type="HOGENOM" id="CLU_3319747_0_0_10"/>
<dbReference type="AlphaFoldDB" id="G0LB79"/>
<evidence type="ECO:0000313" key="1">
    <source>
        <dbReference type="EMBL" id="CAZ95851.1"/>
    </source>
</evidence>
<proteinExistence type="predicted"/>
<reference evidence="1 2" key="2">
    <citation type="journal article" date="2012" name="Environ. Microbiol.">
        <title>Characterization of the first alginolytic operons in a marine bacterium: from their emergence in marine Flavobacteriia to their independent transfers to marine Proteobacteria and human gut Bacteroides.</title>
        <authorList>
            <person name="Thomas F."/>
            <person name="Barbeyron T."/>
            <person name="Tonon T."/>
            <person name="Genicot S."/>
            <person name="Czjzek M."/>
            <person name="Michel G."/>
        </authorList>
    </citation>
    <scope>NUCLEOTIDE SEQUENCE [LARGE SCALE GENOMIC DNA]</scope>
    <source>
        <strain evidence="2">DSM 12802 / CCUG 47099 / CIP 106680 / NCIMB 13871 / Dsij</strain>
    </source>
</reference>
<dbReference type="Proteomes" id="UP000008898">
    <property type="component" value="Chromosome"/>
</dbReference>
<reference evidence="2" key="1">
    <citation type="submission" date="2009-07" db="EMBL/GenBank/DDBJ databases">
        <title>Complete genome sequence of Zobellia galactanivorans Dsij.</title>
        <authorList>
            <consortium name="Genoscope - CEA"/>
        </authorList>
    </citation>
    <scope>NUCLEOTIDE SEQUENCE [LARGE SCALE GENOMIC DNA]</scope>
    <source>
        <strain evidence="2">DSM 12802 / CCUG 47099 / CIP 106680 / NCIMB 13871 / Dsij</strain>
    </source>
</reference>
<keyword evidence="2" id="KW-1185">Reference proteome</keyword>
<organism evidence="1 2">
    <name type="scientific">Zobellia galactanivorans (strain DSM 12802 / CCUG 47099 / CIP 106680 / NCIMB 13871 / Dsij)</name>
    <dbReference type="NCBI Taxonomy" id="63186"/>
    <lineage>
        <taxon>Bacteria</taxon>
        <taxon>Pseudomonadati</taxon>
        <taxon>Bacteroidota</taxon>
        <taxon>Flavobacteriia</taxon>
        <taxon>Flavobacteriales</taxon>
        <taxon>Flavobacteriaceae</taxon>
        <taxon>Zobellia</taxon>
    </lineage>
</organism>
<sequence length="39" mass="4388">MYEFFKTQGRIILQGVLGVIHAFKTDFMGFVQSTYGSLG</sequence>
<dbReference type="KEGG" id="zga:ZOBELLIA_1798"/>
<evidence type="ECO:0000313" key="2">
    <source>
        <dbReference type="Proteomes" id="UP000008898"/>
    </source>
</evidence>
<name>G0LB79_ZOBGA</name>
<dbReference type="EMBL" id="FP476056">
    <property type="protein sequence ID" value="CAZ95851.1"/>
    <property type="molecule type" value="Genomic_DNA"/>
</dbReference>